<accession>A0A0F0I6A9</accession>
<proteinExistence type="predicted"/>
<reference evidence="3 4" key="1">
    <citation type="submission" date="2015-02" db="EMBL/GenBank/DDBJ databases">
        <title>Draft genome sequence of Aspergillus parasiticus SU-1.</title>
        <authorList>
            <person name="Yu J."/>
            <person name="Fedorova N."/>
            <person name="Yin Y."/>
            <person name="Losada L."/>
            <person name="Zafar N."/>
            <person name="Taujale R."/>
            <person name="Ehrlich K.C."/>
            <person name="Bhatnagar D."/>
            <person name="Cleveland T.E."/>
            <person name="Bennett J.W."/>
            <person name="Nierman W.C."/>
        </authorList>
    </citation>
    <scope>NUCLEOTIDE SEQUENCE [LARGE SCALE GENOMIC DNA]</scope>
    <source>
        <strain evidence="4">ATCC 56775 / NRRL 5862 / SRRC 143 / SU-1</strain>
    </source>
</reference>
<evidence type="ECO:0000313" key="3">
    <source>
        <dbReference type="EMBL" id="KJK61488.1"/>
    </source>
</evidence>
<evidence type="ECO:0000259" key="2">
    <source>
        <dbReference type="Pfam" id="PF20521"/>
    </source>
</evidence>
<evidence type="ECO:0000313" key="4">
    <source>
        <dbReference type="Proteomes" id="UP000033540"/>
    </source>
</evidence>
<keyword evidence="1" id="KW-0732">Signal</keyword>
<comment type="caution">
    <text evidence="3">The sequence shown here is derived from an EMBL/GenBank/DDBJ whole genome shotgun (WGS) entry which is preliminary data.</text>
</comment>
<organism evidence="3 4">
    <name type="scientific">Aspergillus parasiticus (strain ATCC 56775 / NRRL 5862 / SRRC 143 / SU-1)</name>
    <dbReference type="NCBI Taxonomy" id="1403190"/>
    <lineage>
        <taxon>Eukaryota</taxon>
        <taxon>Fungi</taxon>
        <taxon>Dikarya</taxon>
        <taxon>Ascomycota</taxon>
        <taxon>Pezizomycotina</taxon>
        <taxon>Eurotiomycetes</taxon>
        <taxon>Eurotiomycetidae</taxon>
        <taxon>Eurotiales</taxon>
        <taxon>Aspergillaceae</taxon>
        <taxon>Aspergillus</taxon>
        <taxon>Aspergillus subgen. Circumdati</taxon>
    </lineage>
</organism>
<dbReference type="OrthoDB" id="5059029at2759"/>
<evidence type="ECO:0000256" key="1">
    <source>
        <dbReference type="SAM" id="SignalP"/>
    </source>
</evidence>
<dbReference type="InterPro" id="IPR046624">
    <property type="entry name" value="CSS2_C"/>
</dbReference>
<dbReference type="Pfam" id="PF20521">
    <property type="entry name" value="DUF6736"/>
    <property type="match status" value="1"/>
</dbReference>
<feature type="chain" id="PRO_5002443185" description="Secreted protein CSS2 C-terminal domain-containing protein" evidence="1">
    <location>
        <begin position="22"/>
        <end position="203"/>
    </location>
</feature>
<dbReference type="EMBL" id="JZEE01000675">
    <property type="protein sequence ID" value="KJK61488.1"/>
    <property type="molecule type" value="Genomic_DNA"/>
</dbReference>
<sequence>MLFTQSLFFAFACWHATPALAASLPLSQQGLDYTLDLNVTETDLAARDLERRKQLPITMCPILHIGDYPYCPYSNGEAAIDAWLPKIAKRIKELSDENTCTRISGEEEEFNWRFESHTEDSRWCDTSAKLETIQGAIRKTMRDRAYWICEQECFRMSHGGSWRGSLLVGRKDTWDEKQYCGPSLYDLKFATGDKCISGGKKDL</sequence>
<dbReference type="Proteomes" id="UP000033540">
    <property type="component" value="Unassembled WGS sequence"/>
</dbReference>
<dbReference type="AlphaFoldDB" id="A0A0F0I6A9"/>
<name>A0A0F0I6A9_ASPPU</name>
<feature type="domain" description="Secreted protein CSS2 C-terminal" evidence="2">
    <location>
        <begin position="46"/>
        <end position="179"/>
    </location>
</feature>
<gene>
    <name evidence="3" type="ORF">P875_00042304</name>
</gene>
<feature type="signal peptide" evidence="1">
    <location>
        <begin position="1"/>
        <end position="21"/>
    </location>
</feature>
<protein>
    <recommendedName>
        <fullName evidence="2">Secreted protein CSS2 C-terminal domain-containing protein</fullName>
    </recommendedName>
</protein>